<reference evidence="1" key="1">
    <citation type="submission" date="2022-08" db="EMBL/GenBank/DDBJ databases">
        <title>Genomic Encyclopedia of Type Strains, Phase V (KMG-V): Genome sequencing to study the core and pangenomes of soil and plant-associated prokaryotes.</title>
        <authorList>
            <person name="Whitman W."/>
        </authorList>
    </citation>
    <scope>NUCLEOTIDE SEQUENCE</scope>
    <source>
        <strain evidence="1">SP3049</strain>
    </source>
</reference>
<evidence type="ECO:0000313" key="1">
    <source>
        <dbReference type="EMBL" id="MCS3709910.1"/>
    </source>
</evidence>
<dbReference type="Proteomes" id="UP001155057">
    <property type="component" value="Unassembled WGS sequence"/>
</dbReference>
<organism evidence="1 2">
    <name type="scientific">Salinibacter ruber</name>
    <dbReference type="NCBI Taxonomy" id="146919"/>
    <lineage>
        <taxon>Bacteria</taxon>
        <taxon>Pseudomonadati</taxon>
        <taxon>Rhodothermota</taxon>
        <taxon>Rhodothermia</taxon>
        <taxon>Rhodothermales</taxon>
        <taxon>Salinibacteraceae</taxon>
        <taxon>Salinibacter</taxon>
    </lineage>
</organism>
<accession>A0A9X2Q7B1</accession>
<dbReference type="RefSeq" id="WP_259123872.1">
    <property type="nucleotide sequence ID" value="NZ_JANTZO010000005.1"/>
</dbReference>
<comment type="caution">
    <text evidence="1">The sequence shown here is derived from an EMBL/GenBank/DDBJ whole genome shotgun (WGS) entry which is preliminary data.</text>
</comment>
<proteinExistence type="predicted"/>
<dbReference type="EMBL" id="JANUAE010000004">
    <property type="protein sequence ID" value="MCS3709910.1"/>
    <property type="molecule type" value="Genomic_DNA"/>
</dbReference>
<gene>
    <name evidence="1" type="ORF">GGP61_001514</name>
</gene>
<name>A0A9X2Q7B1_9BACT</name>
<sequence length="248" mass="28031">MSRTSSEQSRAEAIAEFRRRSEAIARWLGNESTHIGGIENVTVNEQSIGSDEAVLTVYEGGPDKRFEIRISGTPNEPDVRMTVRASFGKTLQAQTNYSDDTPRIGVSVMSRAPETAAGDIERRLLPDAVELYNTLLSRLRRRRKREQRREAVADEISSETSLELTESRERGCYYSDRIFFEREEPSGRKKPRSQRQIEPKLHVRLEGRGALTLEVENLSPEDAMALVKAAEEEIDGPICQQPPRKRSG</sequence>
<protein>
    <submittedName>
        <fullName evidence="1">Uncharacterized protein</fullName>
    </submittedName>
</protein>
<evidence type="ECO:0000313" key="2">
    <source>
        <dbReference type="Proteomes" id="UP001155057"/>
    </source>
</evidence>
<dbReference type="AlphaFoldDB" id="A0A9X2Q7B1"/>